<evidence type="ECO:0000313" key="1">
    <source>
        <dbReference type="EMBL" id="OQS08008.1"/>
    </source>
</evidence>
<proteinExistence type="predicted"/>
<dbReference type="InterPro" id="IPR052050">
    <property type="entry name" value="SecEffector_AnkRepeat"/>
</dbReference>
<dbReference type="SUPFAM" id="SSF140860">
    <property type="entry name" value="Pseudo ankyrin repeat-like"/>
    <property type="match status" value="1"/>
</dbReference>
<dbReference type="AlphaFoldDB" id="A0A1W0ACT6"/>
<comment type="caution">
    <text evidence="1">The sequence shown here is derived from an EMBL/GenBank/DDBJ whole genome shotgun (WGS) entry which is preliminary data.</text>
</comment>
<protein>
    <submittedName>
        <fullName evidence="1">Uncharacterized protein</fullName>
    </submittedName>
</protein>
<organism evidence="1 2">
    <name type="scientific">Thraustotheca clavata</name>
    <dbReference type="NCBI Taxonomy" id="74557"/>
    <lineage>
        <taxon>Eukaryota</taxon>
        <taxon>Sar</taxon>
        <taxon>Stramenopiles</taxon>
        <taxon>Oomycota</taxon>
        <taxon>Saprolegniomycetes</taxon>
        <taxon>Saprolegniales</taxon>
        <taxon>Achlyaceae</taxon>
        <taxon>Thraustotheca</taxon>
    </lineage>
</organism>
<accession>A0A1W0ACT6</accession>
<dbReference type="EMBL" id="JNBS01000011">
    <property type="protein sequence ID" value="OQS08008.1"/>
    <property type="molecule type" value="Genomic_DNA"/>
</dbReference>
<name>A0A1W0ACT6_9STRA</name>
<dbReference type="Gene3D" id="1.25.40.20">
    <property type="entry name" value="Ankyrin repeat-containing domain"/>
    <property type="match status" value="1"/>
</dbReference>
<keyword evidence="2" id="KW-1185">Reference proteome</keyword>
<dbReference type="Proteomes" id="UP000243217">
    <property type="component" value="Unassembled WGS sequence"/>
</dbReference>
<dbReference type="PANTHER" id="PTHR46586:SF3">
    <property type="entry name" value="ANKYRIN REPEAT-CONTAINING PROTEIN"/>
    <property type="match status" value="1"/>
</dbReference>
<sequence>MSTNTDLHGPYSPELYAAFVDYSQKLEQVQYRSHPGLKKLTKPQCFRGYCLARLVYEGNVKLALEILNNIPPDDVELLPDAAYDYFVTMDNAVKARSLELLKILHERSIGECTKHAMDIAAENGDLDIIRFLHENRKEGCSLQAFKKAKKNKHDDVLAYLEANCQVDKAFKRPPPKAIRNFNSSLHDVVLV</sequence>
<dbReference type="InterPro" id="IPR036770">
    <property type="entry name" value="Ankyrin_rpt-contain_sf"/>
</dbReference>
<dbReference type="PANTHER" id="PTHR46586">
    <property type="entry name" value="ANKYRIN REPEAT-CONTAINING PROTEIN"/>
    <property type="match status" value="1"/>
</dbReference>
<gene>
    <name evidence="1" type="ORF">THRCLA_00015</name>
</gene>
<evidence type="ECO:0000313" key="2">
    <source>
        <dbReference type="Proteomes" id="UP000243217"/>
    </source>
</evidence>
<dbReference type="OrthoDB" id="64675at2759"/>
<reference evidence="1 2" key="1">
    <citation type="journal article" date="2014" name="Genome Biol. Evol.">
        <title>The secreted proteins of Achlya hypogyna and Thraustotheca clavata identify the ancestral oomycete secretome and reveal gene acquisitions by horizontal gene transfer.</title>
        <authorList>
            <person name="Misner I."/>
            <person name="Blouin N."/>
            <person name="Leonard G."/>
            <person name="Richards T.A."/>
            <person name="Lane C.E."/>
        </authorList>
    </citation>
    <scope>NUCLEOTIDE SEQUENCE [LARGE SCALE GENOMIC DNA]</scope>
    <source>
        <strain evidence="1 2">ATCC 34112</strain>
    </source>
</reference>